<protein>
    <submittedName>
        <fullName evidence="2">NADPH:quinone oxidoreductase family protein</fullName>
    </submittedName>
</protein>
<organism evidence="2 3">
    <name type="scientific">Frondihabitans cladoniiphilus</name>
    <dbReference type="NCBI Taxonomy" id="715785"/>
    <lineage>
        <taxon>Bacteria</taxon>
        <taxon>Bacillati</taxon>
        <taxon>Actinomycetota</taxon>
        <taxon>Actinomycetes</taxon>
        <taxon>Micrococcales</taxon>
        <taxon>Microbacteriaceae</taxon>
        <taxon>Frondihabitans</taxon>
    </lineage>
</organism>
<dbReference type="InterPro" id="IPR051397">
    <property type="entry name" value="Zn-ADH-like_protein"/>
</dbReference>
<comment type="caution">
    <text evidence="2">The sequence shown here is derived from an EMBL/GenBank/DDBJ whole genome shotgun (WGS) entry which is preliminary data.</text>
</comment>
<proteinExistence type="predicted"/>
<dbReference type="InterPro" id="IPR020843">
    <property type="entry name" value="ER"/>
</dbReference>
<dbReference type="Gene3D" id="3.90.180.10">
    <property type="entry name" value="Medium-chain alcohol dehydrogenases, catalytic domain"/>
    <property type="match status" value="1"/>
</dbReference>
<name>A0ABP8WA51_9MICO</name>
<dbReference type="InterPro" id="IPR011032">
    <property type="entry name" value="GroES-like_sf"/>
</dbReference>
<dbReference type="SUPFAM" id="SSF51735">
    <property type="entry name" value="NAD(P)-binding Rossmann-fold domains"/>
    <property type="match status" value="1"/>
</dbReference>
<sequence>MHPAGPDILYSVQAVVIESLGGPEAARLGDFPAPTGSHERAKGERVVVDVHAAGLSVIDGLQTRGAYQYGTRVPYVLGSEVAGVVVESASDSFAVGDRVGGIVFWGGVAEQCLVAPEYTVKLPDAMSYADGAAVYLNYSTAWFAYHRSGVQPGGTVLVQGAAGGVGTAALDLAAAFGVRAIAVVSSDEKEEVARRAGAAEVVRSDRNWLAEVQRLTDGHGVDVVLDPVGGDRFVDSLRALRTGGTLVVIGFVGGSIPEVKVNRLLLRNLTVTGISMDTMDAEYPGTLLQVRDAVQALLDAGRIHPIVGATYPMERSADALLALEQRSTLGKVVVEVRS</sequence>
<dbReference type="Pfam" id="PF00107">
    <property type="entry name" value="ADH_zinc_N"/>
    <property type="match status" value="1"/>
</dbReference>
<reference evidence="3" key="1">
    <citation type="journal article" date="2019" name="Int. J. Syst. Evol. Microbiol.">
        <title>The Global Catalogue of Microorganisms (GCM) 10K type strain sequencing project: providing services to taxonomists for standard genome sequencing and annotation.</title>
        <authorList>
            <consortium name="The Broad Institute Genomics Platform"/>
            <consortium name="The Broad Institute Genome Sequencing Center for Infectious Disease"/>
            <person name="Wu L."/>
            <person name="Ma J."/>
        </authorList>
    </citation>
    <scope>NUCLEOTIDE SEQUENCE [LARGE SCALE GENOMIC DNA]</scope>
    <source>
        <strain evidence="3">JCM 18956</strain>
    </source>
</reference>
<dbReference type="SMART" id="SM00829">
    <property type="entry name" value="PKS_ER"/>
    <property type="match status" value="1"/>
</dbReference>
<keyword evidence="3" id="KW-1185">Reference proteome</keyword>
<dbReference type="CDD" id="cd08241">
    <property type="entry name" value="QOR1"/>
    <property type="match status" value="1"/>
</dbReference>
<dbReference type="PANTHER" id="PTHR43677:SF4">
    <property type="entry name" value="QUINONE OXIDOREDUCTASE-LIKE PROTEIN 2"/>
    <property type="match status" value="1"/>
</dbReference>
<dbReference type="PANTHER" id="PTHR43677">
    <property type="entry name" value="SHORT-CHAIN DEHYDROGENASE/REDUCTASE"/>
    <property type="match status" value="1"/>
</dbReference>
<dbReference type="EMBL" id="BAABLM010000010">
    <property type="protein sequence ID" value="GAA4684594.1"/>
    <property type="molecule type" value="Genomic_DNA"/>
</dbReference>
<gene>
    <name evidence="2" type="ORF">GCM10025780_33300</name>
</gene>
<feature type="domain" description="Enoyl reductase (ER)" evidence="1">
    <location>
        <begin position="21"/>
        <end position="334"/>
    </location>
</feature>
<dbReference type="Gene3D" id="3.40.50.720">
    <property type="entry name" value="NAD(P)-binding Rossmann-like Domain"/>
    <property type="match status" value="1"/>
</dbReference>
<dbReference type="InterPro" id="IPR013149">
    <property type="entry name" value="ADH-like_C"/>
</dbReference>
<evidence type="ECO:0000259" key="1">
    <source>
        <dbReference type="SMART" id="SM00829"/>
    </source>
</evidence>
<evidence type="ECO:0000313" key="2">
    <source>
        <dbReference type="EMBL" id="GAA4684594.1"/>
    </source>
</evidence>
<dbReference type="Proteomes" id="UP001501295">
    <property type="component" value="Unassembled WGS sequence"/>
</dbReference>
<dbReference type="InterPro" id="IPR036291">
    <property type="entry name" value="NAD(P)-bd_dom_sf"/>
</dbReference>
<dbReference type="SUPFAM" id="SSF50129">
    <property type="entry name" value="GroES-like"/>
    <property type="match status" value="1"/>
</dbReference>
<dbReference type="InterPro" id="IPR013154">
    <property type="entry name" value="ADH-like_N"/>
</dbReference>
<evidence type="ECO:0000313" key="3">
    <source>
        <dbReference type="Proteomes" id="UP001501295"/>
    </source>
</evidence>
<dbReference type="Pfam" id="PF08240">
    <property type="entry name" value="ADH_N"/>
    <property type="match status" value="1"/>
</dbReference>
<accession>A0ABP8WA51</accession>